<evidence type="ECO:0000313" key="4">
    <source>
        <dbReference type="EMBL" id="EPX75300.1"/>
    </source>
</evidence>
<gene>
    <name evidence="4" type="ORF">SOCG_04543</name>
</gene>
<sequence>MLKNALKIKNIKKYSYFTKLLRGSKPQGFVFSRSFHRGSVSYESKENNHFIILEPKRERVSSKKRRDVPSVTHNFVESMASELLREPGSEESVTELRRALESLKPKEKEISLARLTQLEKAIDKSFRLQQLRKLFESITLNGVGKRNKSSLIKYFLQDHWKLEVKTSIADDLVQELDLRVSPVGMFFLLLDKAADVKSLSKVHDCHVFFNVSDYRIRIQGKKKAAEHMKDNVFKRLNQIQVASFQFPEYLVSLVKENRKEFCQKINAFLEPRSKTELKISCILEDGRTFEDVERMLYALVNGYFCGNRFYSVVPTNKMNSTVSLRNNSFSMPWFTKNNNVWKRWMKDIGYSWNTSIQRSDSLENFSTRLPTLTSKSACMSFDDTLITPLVAQKDNEYVPISSFIKEHEGDFLIEKEVQENFFSNTSSMPIVHSLKATFGHSLFHSKHFSSKENELQSVSVTNGTDGSAHNIFIPGIPNLLSTLFQTLSKEDLLQYETSYIKKLVFTPTTESKHSNNPHYLEMVFSSPDKDNGLERQEKHLIMGSDRKSQILLPTHFVDLLMSSCSRQIIPWEDSFNDYATRCFPYLGSKQFHKCPKQFLFSSSQGEMQRDFHLQSYEKRECKKFKWGTLELMCSYVMSPYFTGTILEVEGASSMEDFLKNLWNLVILYQVPN</sequence>
<feature type="domain" description="SLS1 C-terminal" evidence="3">
    <location>
        <begin position="330"/>
        <end position="644"/>
    </location>
</feature>
<dbReference type="InterPro" id="IPR048400">
    <property type="entry name" value="SLS1_N"/>
</dbReference>
<dbReference type="InterPro" id="IPR048401">
    <property type="entry name" value="SLS1_C"/>
</dbReference>
<reference evidence="4 5" key="1">
    <citation type="journal article" date="2011" name="Science">
        <title>Comparative functional genomics of the fission yeasts.</title>
        <authorList>
            <person name="Rhind N."/>
            <person name="Chen Z."/>
            <person name="Yassour M."/>
            <person name="Thompson D.A."/>
            <person name="Haas B.J."/>
            <person name="Habib N."/>
            <person name="Wapinski I."/>
            <person name="Roy S."/>
            <person name="Lin M.F."/>
            <person name="Heiman D.I."/>
            <person name="Young S.K."/>
            <person name="Furuya K."/>
            <person name="Guo Y."/>
            <person name="Pidoux A."/>
            <person name="Chen H.M."/>
            <person name="Robbertse B."/>
            <person name="Goldberg J.M."/>
            <person name="Aoki K."/>
            <person name="Bayne E.H."/>
            <person name="Berlin A.M."/>
            <person name="Desjardins C.A."/>
            <person name="Dobbs E."/>
            <person name="Dukaj L."/>
            <person name="Fan L."/>
            <person name="FitzGerald M.G."/>
            <person name="French C."/>
            <person name="Gujja S."/>
            <person name="Hansen K."/>
            <person name="Keifenheim D."/>
            <person name="Levin J.Z."/>
            <person name="Mosher R.A."/>
            <person name="Mueller C.A."/>
            <person name="Pfiffner J."/>
            <person name="Priest M."/>
            <person name="Russ C."/>
            <person name="Smialowska A."/>
            <person name="Swoboda P."/>
            <person name="Sykes S.M."/>
            <person name="Vaughn M."/>
            <person name="Vengrova S."/>
            <person name="Yoder R."/>
            <person name="Zeng Q."/>
            <person name="Allshire R."/>
            <person name="Baulcombe D."/>
            <person name="Birren B.W."/>
            <person name="Brown W."/>
            <person name="Ekwall K."/>
            <person name="Kellis M."/>
            <person name="Leatherwood J."/>
            <person name="Levin H."/>
            <person name="Margalit H."/>
            <person name="Martienssen R."/>
            <person name="Nieduszynski C.A."/>
            <person name="Spatafora J.W."/>
            <person name="Friedman N."/>
            <person name="Dalgaard J.Z."/>
            <person name="Baumann P."/>
            <person name="Niki H."/>
            <person name="Regev A."/>
            <person name="Nusbaum C."/>
        </authorList>
    </citation>
    <scope>NUCLEOTIDE SEQUENCE [LARGE SCALE GENOMIC DNA]</scope>
    <source>
        <strain evidence="5">yFS286</strain>
    </source>
</reference>
<dbReference type="Pfam" id="PF20776">
    <property type="entry name" value="SLS1_N"/>
    <property type="match status" value="1"/>
</dbReference>
<evidence type="ECO:0000313" key="5">
    <source>
        <dbReference type="Proteomes" id="UP000016088"/>
    </source>
</evidence>
<dbReference type="Pfam" id="PF14611">
    <property type="entry name" value="KH_SLS1_1"/>
    <property type="match status" value="1"/>
</dbReference>
<dbReference type="VEuPathDB" id="FungiDB:SOCG_04543"/>
<accession>S9RAX7</accession>
<feature type="domain" description="SLS1 first KH" evidence="1">
    <location>
        <begin position="174"/>
        <end position="239"/>
    </location>
</feature>
<evidence type="ECO:0000259" key="2">
    <source>
        <dbReference type="Pfam" id="PF20776"/>
    </source>
</evidence>
<dbReference type="AlphaFoldDB" id="S9RAX7"/>
<dbReference type="InterPro" id="IPR032741">
    <property type="entry name" value="Sls1_KH-1"/>
</dbReference>
<dbReference type="RefSeq" id="XP_013017743.1">
    <property type="nucleotide sequence ID" value="XM_013162289.1"/>
</dbReference>
<dbReference type="OMA" id="VTHNFVE"/>
<dbReference type="GO" id="GO:0005743">
    <property type="term" value="C:mitochondrial inner membrane"/>
    <property type="evidence" value="ECO:0007669"/>
    <property type="project" value="InterPro"/>
</dbReference>
<dbReference type="EMBL" id="KE503206">
    <property type="protein sequence ID" value="EPX75300.1"/>
    <property type="molecule type" value="Genomic_DNA"/>
</dbReference>
<organism evidence="4 5">
    <name type="scientific">Schizosaccharomyces octosporus (strain yFS286)</name>
    <name type="common">Fission yeast</name>
    <name type="synonym">Octosporomyces octosporus</name>
    <dbReference type="NCBI Taxonomy" id="483514"/>
    <lineage>
        <taxon>Eukaryota</taxon>
        <taxon>Fungi</taxon>
        <taxon>Dikarya</taxon>
        <taxon>Ascomycota</taxon>
        <taxon>Taphrinomycotina</taxon>
        <taxon>Schizosaccharomycetes</taxon>
        <taxon>Schizosaccharomycetales</taxon>
        <taxon>Schizosaccharomycetaceae</taxon>
        <taxon>Schizosaccharomyces</taxon>
    </lineage>
</organism>
<feature type="domain" description="SLS1 N-terminal" evidence="2">
    <location>
        <begin position="90"/>
        <end position="164"/>
    </location>
</feature>
<keyword evidence="5" id="KW-1185">Reference proteome</keyword>
<evidence type="ECO:0000259" key="3">
    <source>
        <dbReference type="Pfam" id="PF20778"/>
    </source>
</evidence>
<proteinExistence type="predicted"/>
<evidence type="ECO:0000259" key="1">
    <source>
        <dbReference type="Pfam" id="PF14611"/>
    </source>
</evidence>
<dbReference type="HOGENOM" id="CLU_408894_0_0_1"/>
<dbReference type="OrthoDB" id="5392646at2759"/>
<dbReference type="Proteomes" id="UP000016088">
    <property type="component" value="Unassembled WGS sequence"/>
</dbReference>
<name>S9RAX7_SCHOY</name>
<dbReference type="Pfam" id="PF20778">
    <property type="entry name" value="SLS1_C"/>
    <property type="match status" value="1"/>
</dbReference>
<dbReference type="eggNOG" id="ENOG502RS0A">
    <property type="taxonomic scope" value="Eukaryota"/>
</dbReference>
<dbReference type="GeneID" id="25033505"/>
<protein>
    <submittedName>
        <fullName evidence="4">Inner membrane protein</fullName>
    </submittedName>
</protein>